<keyword evidence="3" id="KW-1185">Reference proteome</keyword>
<dbReference type="Proteomes" id="UP000749040">
    <property type="component" value="Unassembled WGS sequence"/>
</dbReference>
<organism evidence="2 3">
    <name type="scientific">Actinacidiphila acididurans</name>
    <dbReference type="NCBI Taxonomy" id="2784346"/>
    <lineage>
        <taxon>Bacteria</taxon>
        <taxon>Bacillati</taxon>
        <taxon>Actinomycetota</taxon>
        <taxon>Actinomycetes</taxon>
        <taxon>Kitasatosporales</taxon>
        <taxon>Streptomycetaceae</taxon>
        <taxon>Actinacidiphila</taxon>
    </lineage>
</organism>
<feature type="region of interest" description="Disordered" evidence="1">
    <location>
        <begin position="85"/>
        <end position="129"/>
    </location>
</feature>
<proteinExistence type="predicted"/>
<evidence type="ECO:0000313" key="2">
    <source>
        <dbReference type="EMBL" id="MBM9503306.1"/>
    </source>
</evidence>
<gene>
    <name evidence="2" type="ORF">ITX44_01940</name>
</gene>
<evidence type="ECO:0000256" key="1">
    <source>
        <dbReference type="SAM" id="MobiDB-lite"/>
    </source>
</evidence>
<reference evidence="2 3" key="1">
    <citation type="submission" date="2021-01" db="EMBL/GenBank/DDBJ databases">
        <title>Streptomyces acididurans sp. nov., isolated from a peat swamp forest soil.</title>
        <authorList>
            <person name="Chantavorakit T."/>
            <person name="Duangmal K."/>
        </authorList>
    </citation>
    <scope>NUCLEOTIDE SEQUENCE [LARGE SCALE GENOMIC DNA]</scope>
    <source>
        <strain evidence="2 3">KK5PA1</strain>
    </source>
</reference>
<dbReference type="RefSeq" id="WP_205355164.1">
    <property type="nucleotide sequence ID" value="NZ_JADKYB010000001.1"/>
</dbReference>
<sequence>MQQQSRTLPEQKRRTLESTIRSALPDTAFSPGRAADLGALIATLAQAEQIGHDPRGLLKEAIAMRELDTAQNIEDVLVWRLRRLTDLPAHPETDHRRTTTPQRRAGFPEPPAAPLSPLAEPHRSSSRRR</sequence>
<protein>
    <submittedName>
        <fullName evidence="2">Uncharacterized protein</fullName>
    </submittedName>
</protein>
<accession>A0ABS2TLC8</accession>
<comment type="caution">
    <text evidence="2">The sequence shown here is derived from an EMBL/GenBank/DDBJ whole genome shotgun (WGS) entry which is preliminary data.</text>
</comment>
<dbReference type="EMBL" id="JADKYB010000001">
    <property type="protein sequence ID" value="MBM9503306.1"/>
    <property type="molecule type" value="Genomic_DNA"/>
</dbReference>
<feature type="compositionally biased region" description="Basic and acidic residues" evidence="1">
    <location>
        <begin position="85"/>
        <end position="97"/>
    </location>
</feature>
<evidence type="ECO:0000313" key="3">
    <source>
        <dbReference type="Proteomes" id="UP000749040"/>
    </source>
</evidence>
<name>A0ABS2TLC8_9ACTN</name>